<evidence type="ECO:0000256" key="4">
    <source>
        <dbReference type="ARBA" id="ARBA00023163"/>
    </source>
</evidence>
<evidence type="ECO:0000256" key="1">
    <source>
        <dbReference type="ARBA" id="ARBA00004123"/>
    </source>
</evidence>
<feature type="compositionally biased region" description="Basic and acidic residues" evidence="6">
    <location>
        <begin position="27"/>
        <end position="36"/>
    </location>
</feature>
<dbReference type="EMBL" id="JAULSN010000004">
    <property type="protein sequence ID" value="KAK3373029.1"/>
    <property type="molecule type" value="Genomic_DNA"/>
</dbReference>
<dbReference type="InterPro" id="IPR050987">
    <property type="entry name" value="AtrR-like"/>
</dbReference>
<proteinExistence type="predicted"/>
<comment type="subcellular location">
    <subcellularLocation>
        <location evidence="1">Nucleus</location>
    </subcellularLocation>
</comment>
<protein>
    <submittedName>
        <fullName evidence="8">Fungal-specific transcription factor domain-containing protein</fullName>
    </submittedName>
</protein>
<dbReference type="GO" id="GO:0003700">
    <property type="term" value="F:DNA-binding transcription factor activity"/>
    <property type="evidence" value="ECO:0007669"/>
    <property type="project" value="InterPro"/>
</dbReference>
<dbReference type="GO" id="GO:0003677">
    <property type="term" value="F:DNA binding"/>
    <property type="evidence" value="ECO:0007669"/>
    <property type="project" value="UniProtKB-KW"/>
</dbReference>
<dbReference type="Pfam" id="PF04082">
    <property type="entry name" value="Fungal_trans"/>
    <property type="match status" value="1"/>
</dbReference>
<dbReference type="GO" id="GO:0008270">
    <property type="term" value="F:zinc ion binding"/>
    <property type="evidence" value="ECO:0007669"/>
    <property type="project" value="InterPro"/>
</dbReference>
<dbReference type="InterPro" id="IPR007219">
    <property type="entry name" value="XnlR_reg_dom"/>
</dbReference>
<evidence type="ECO:0000313" key="9">
    <source>
        <dbReference type="Proteomes" id="UP001287356"/>
    </source>
</evidence>
<keyword evidence="3" id="KW-0238">DNA-binding</keyword>
<keyword evidence="5" id="KW-0539">Nucleus</keyword>
<dbReference type="AlphaFoldDB" id="A0AAE0KAE1"/>
<evidence type="ECO:0000256" key="6">
    <source>
        <dbReference type="SAM" id="MobiDB-lite"/>
    </source>
</evidence>
<feature type="region of interest" description="Disordered" evidence="6">
    <location>
        <begin position="1"/>
        <end position="80"/>
    </location>
</feature>
<dbReference type="Proteomes" id="UP001287356">
    <property type="component" value="Unassembled WGS sequence"/>
</dbReference>
<dbReference type="GO" id="GO:0006351">
    <property type="term" value="P:DNA-templated transcription"/>
    <property type="evidence" value="ECO:0007669"/>
    <property type="project" value="InterPro"/>
</dbReference>
<keyword evidence="9" id="KW-1185">Reference proteome</keyword>
<evidence type="ECO:0000259" key="7">
    <source>
        <dbReference type="SMART" id="SM00906"/>
    </source>
</evidence>
<keyword evidence="2" id="KW-0805">Transcription regulation</keyword>
<dbReference type="PANTHER" id="PTHR46910">
    <property type="entry name" value="TRANSCRIPTION FACTOR PDR1"/>
    <property type="match status" value="1"/>
</dbReference>
<comment type="caution">
    <text evidence="8">The sequence shown here is derived from an EMBL/GenBank/DDBJ whole genome shotgun (WGS) entry which is preliminary data.</text>
</comment>
<dbReference type="GO" id="GO:0005634">
    <property type="term" value="C:nucleus"/>
    <property type="evidence" value="ECO:0007669"/>
    <property type="project" value="UniProtKB-SubCell"/>
</dbReference>
<keyword evidence="4" id="KW-0804">Transcription</keyword>
<evidence type="ECO:0000256" key="2">
    <source>
        <dbReference type="ARBA" id="ARBA00023015"/>
    </source>
</evidence>
<organism evidence="8 9">
    <name type="scientific">Lasiosphaeria ovina</name>
    <dbReference type="NCBI Taxonomy" id="92902"/>
    <lineage>
        <taxon>Eukaryota</taxon>
        <taxon>Fungi</taxon>
        <taxon>Dikarya</taxon>
        <taxon>Ascomycota</taxon>
        <taxon>Pezizomycotina</taxon>
        <taxon>Sordariomycetes</taxon>
        <taxon>Sordariomycetidae</taxon>
        <taxon>Sordariales</taxon>
        <taxon>Lasiosphaeriaceae</taxon>
        <taxon>Lasiosphaeria</taxon>
    </lineage>
</organism>
<name>A0AAE0KAE1_9PEZI</name>
<reference evidence="8" key="2">
    <citation type="submission" date="2023-06" db="EMBL/GenBank/DDBJ databases">
        <authorList>
            <consortium name="Lawrence Berkeley National Laboratory"/>
            <person name="Haridas S."/>
            <person name="Hensen N."/>
            <person name="Bonometti L."/>
            <person name="Westerberg I."/>
            <person name="Brannstrom I.O."/>
            <person name="Guillou S."/>
            <person name="Cros-Aarteil S."/>
            <person name="Calhoun S."/>
            <person name="Kuo A."/>
            <person name="Mondo S."/>
            <person name="Pangilinan J."/>
            <person name="Riley R."/>
            <person name="Labutti K."/>
            <person name="Andreopoulos B."/>
            <person name="Lipzen A."/>
            <person name="Chen C."/>
            <person name="Yanf M."/>
            <person name="Daum C."/>
            <person name="Ng V."/>
            <person name="Clum A."/>
            <person name="Steindorff A."/>
            <person name="Ohm R."/>
            <person name="Martin F."/>
            <person name="Silar P."/>
            <person name="Natvig D."/>
            <person name="Lalanne C."/>
            <person name="Gautier V."/>
            <person name="Ament-Velasquez S.L."/>
            <person name="Kruys A."/>
            <person name="Hutchinson M.I."/>
            <person name="Powell A.J."/>
            <person name="Barry K."/>
            <person name="Miller A.N."/>
            <person name="Grigoriev I.V."/>
            <person name="Debuchy R."/>
            <person name="Gladieux P."/>
            <person name="Thoren M.H."/>
            <person name="Johannesson H."/>
        </authorList>
    </citation>
    <scope>NUCLEOTIDE SEQUENCE</scope>
    <source>
        <strain evidence="8">CBS 958.72</strain>
    </source>
</reference>
<evidence type="ECO:0000256" key="3">
    <source>
        <dbReference type="ARBA" id="ARBA00023125"/>
    </source>
</evidence>
<gene>
    <name evidence="8" type="ORF">B0T24DRAFT_678511</name>
</gene>
<sequence>MHFQPSPPAEEGCHQRQQEPMPQSRPETPKSTRDSDSPQSHSHSHSHTRVNTPHLPPPPPPPPPPLPLPLSLSPPSDPEFGAQGACFGKLHFAGYHLGEISSYNGIPLFSPECQALICARTGKQASFPAQLGDPWSWEAHDRAHLSLDARSKSIQPPPIDLSLPDRSVTEGFVAFFKTSHLRLVFPFINFSLFQHTIDVAYTPWNGWAPSSPEPVAAKACVFAFLAIMSLLGCPMKESIDGDEFALKAHQLQPVLLQQFSMTGLQTALMLSTHQLFSGQVQSSTMLHSLACRIVFFLGGHLLADPWSTPLASQTKRHLRQLFWLCYSLDKEISLRTGQPPSIDDNHCDLTLPAGYLAVQYLDKDKYADSAPWEETAVPILPGDLRLAFIKSKTCTLLYSAQSLRKSDAELLKDIRELDDELERWRLSVPRNHRPLLSVSPDAAADQFTECSADGVRTLVVNFEYHYLMATIHRATGRCRAWGDNGHVAGGVAELEEQGVSSSLTLSIEASRSTLLFLRSVPHALLEESTSMLAFYPMSAVVTLFFSILLDPLNPRSAQADLGLLASAPELIKGIRRRLLTRNEMLHIQMVDEFIAELTHLAHCAVRMAGERDVHGGA</sequence>
<feature type="compositionally biased region" description="Pro residues" evidence="6">
    <location>
        <begin position="54"/>
        <end position="68"/>
    </location>
</feature>
<dbReference type="PANTHER" id="PTHR46910:SF37">
    <property type="entry name" value="ZN(II)2CYS6 TRANSCRIPTION FACTOR (EUROFUNG)"/>
    <property type="match status" value="1"/>
</dbReference>
<accession>A0AAE0KAE1</accession>
<evidence type="ECO:0000313" key="8">
    <source>
        <dbReference type="EMBL" id="KAK3373029.1"/>
    </source>
</evidence>
<evidence type="ECO:0000256" key="5">
    <source>
        <dbReference type="ARBA" id="ARBA00023242"/>
    </source>
</evidence>
<feature type="domain" description="Xylanolytic transcriptional activator regulatory" evidence="7">
    <location>
        <begin position="283"/>
        <end position="358"/>
    </location>
</feature>
<reference evidence="8" key="1">
    <citation type="journal article" date="2023" name="Mol. Phylogenet. Evol.">
        <title>Genome-scale phylogeny and comparative genomics of the fungal order Sordariales.</title>
        <authorList>
            <person name="Hensen N."/>
            <person name="Bonometti L."/>
            <person name="Westerberg I."/>
            <person name="Brannstrom I.O."/>
            <person name="Guillou S."/>
            <person name="Cros-Aarteil S."/>
            <person name="Calhoun S."/>
            <person name="Haridas S."/>
            <person name="Kuo A."/>
            <person name="Mondo S."/>
            <person name="Pangilinan J."/>
            <person name="Riley R."/>
            <person name="LaButti K."/>
            <person name="Andreopoulos B."/>
            <person name="Lipzen A."/>
            <person name="Chen C."/>
            <person name="Yan M."/>
            <person name="Daum C."/>
            <person name="Ng V."/>
            <person name="Clum A."/>
            <person name="Steindorff A."/>
            <person name="Ohm R.A."/>
            <person name="Martin F."/>
            <person name="Silar P."/>
            <person name="Natvig D.O."/>
            <person name="Lalanne C."/>
            <person name="Gautier V."/>
            <person name="Ament-Velasquez S.L."/>
            <person name="Kruys A."/>
            <person name="Hutchinson M.I."/>
            <person name="Powell A.J."/>
            <person name="Barry K."/>
            <person name="Miller A.N."/>
            <person name="Grigoriev I.V."/>
            <person name="Debuchy R."/>
            <person name="Gladieux P."/>
            <person name="Hiltunen Thoren M."/>
            <person name="Johannesson H."/>
        </authorList>
    </citation>
    <scope>NUCLEOTIDE SEQUENCE</scope>
    <source>
        <strain evidence="8">CBS 958.72</strain>
    </source>
</reference>
<dbReference type="SMART" id="SM00906">
    <property type="entry name" value="Fungal_trans"/>
    <property type="match status" value="1"/>
</dbReference>
<dbReference type="CDD" id="cd12148">
    <property type="entry name" value="fungal_TF_MHR"/>
    <property type="match status" value="1"/>
</dbReference>